<sequence>MNFNLCGNSQNSDEDYSGIGIKLMGKIADELSYTRTSDGRNCLLMVKYLFQPVPPQPSTPARCFKRAIDVLHSFNWLQEQRTPQSGRTSNQPIHKISLEVNTDFKAVTQVLWWVEQLEPLPIPATVLQLCKLAAIEGFTNAVRHAHKTLPLETPIELAIAVFADRLEIEIWDWGKPFDLKTKLKKELPEKTLFSWNDLGFTLH</sequence>
<dbReference type="SUPFAM" id="SSF55874">
    <property type="entry name" value="ATPase domain of HSP90 chaperone/DNA topoisomerase II/histidine kinase"/>
    <property type="match status" value="1"/>
</dbReference>
<dbReference type="Proteomes" id="UP000702425">
    <property type="component" value="Unassembled WGS sequence"/>
</dbReference>
<name>A0ABX2CSU9_9CYAN</name>
<feature type="domain" description="Histidine kinase/HSP90-like ATPase" evidence="1">
    <location>
        <begin position="108"/>
        <end position="191"/>
    </location>
</feature>
<proteinExistence type="predicted"/>
<accession>A0ABX2CSU9</accession>
<keyword evidence="3" id="KW-1185">Reference proteome</keyword>
<keyword evidence="2" id="KW-0808">Transferase</keyword>
<dbReference type="InterPro" id="IPR003594">
    <property type="entry name" value="HATPase_dom"/>
</dbReference>
<evidence type="ECO:0000313" key="3">
    <source>
        <dbReference type="Proteomes" id="UP000702425"/>
    </source>
</evidence>
<reference evidence="2 3" key="1">
    <citation type="journal article" date="2020" name="Sci. Rep.">
        <title>A novel cyanobacterial geosmin producer, revising GeoA distribution and dispersion patterns in Bacteria.</title>
        <authorList>
            <person name="Churro C."/>
            <person name="Semedo-Aguiar A.P."/>
            <person name="Silva A.D."/>
            <person name="Pereira-Leal J.B."/>
            <person name="Leite R.B."/>
        </authorList>
    </citation>
    <scope>NUCLEOTIDE SEQUENCE [LARGE SCALE GENOMIC DNA]</scope>
    <source>
        <strain evidence="2 3">IPMA8</strain>
    </source>
</reference>
<protein>
    <submittedName>
        <fullName evidence="2">Serine-protein kinase RsbW</fullName>
        <ecNumber evidence="2">2.7.11.1</ecNumber>
    </submittedName>
</protein>
<dbReference type="RefSeq" id="WP_172185069.1">
    <property type="nucleotide sequence ID" value="NZ_CAWPPK010000263.1"/>
</dbReference>
<dbReference type="InterPro" id="IPR036890">
    <property type="entry name" value="HATPase_C_sf"/>
</dbReference>
<gene>
    <name evidence="2" type="primary">rsbW_1</name>
    <name evidence="2" type="ORF">E5S67_00444</name>
</gene>
<organism evidence="2 3">
    <name type="scientific">Microcoleus asticus IPMA8</name>
    <dbReference type="NCBI Taxonomy" id="2563858"/>
    <lineage>
        <taxon>Bacteria</taxon>
        <taxon>Bacillati</taxon>
        <taxon>Cyanobacteriota</taxon>
        <taxon>Cyanophyceae</taxon>
        <taxon>Oscillatoriophycideae</taxon>
        <taxon>Oscillatoriales</taxon>
        <taxon>Microcoleaceae</taxon>
        <taxon>Microcoleus</taxon>
        <taxon>Microcoleus asticus</taxon>
    </lineage>
</organism>
<dbReference type="CDD" id="cd16936">
    <property type="entry name" value="HATPase_RsbW-like"/>
    <property type="match status" value="1"/>
</dbReference>
<dbReference type="GO" id="GO:0004674">
    <property type="term" value="F:protein serine/threonine kinase activity"/>
    <property type="evidence" value="ECO:0007669"/>
    <property type="project" value="UniProtKB-EC"/>
</dbReference>
<comment type="caution">
    <text evidence="2">The sequence shown here is derived from an EMBL/GenBank/DDBJ whole genome shotgun (WGS) entry which is preliminary data.</text>
</comment>
<evidence type="ECO:0000313" key="2">
    <source>
        <dbReference type="EMBL" id="NQE32728.1"/>
    </source>
</evidence>
<evidence type="ECO:0000259" key="1">
    <source>
        <dbReference type="Pfam" id="PF13581"/>
    </source>
</evidence>
<keyword evidence="2" id="KW-0418">Kinase</keyword>
<dbReference type="Pfam" id="PF13581">
    <property type="entry name" value="HATPase_c_2"/>
    <property type="match status" value="1"/>
</dbReference>
<dbReference type="EC" id="2.7.11.1" evidence="2"/>
<dbReference type="EMBL" id="SRRZ01000005">
    <property type="protein sequence ID" value="NQE32728.1"/>
    <property type="molecule type" value="Genomic_DNA"/>
</dbReference>
<dbReference type="Gene3D" id="3.30.565.10">
    <property type="entry name" value="Histidine kinase-like ATPase, C-terminal domain"/>
    <property type="match status" value="1"/>
</dbReference>